<evidence type="ECO:0000313" key="1">
    <source>
        <dbReference type="EMBL" id="TVY06861.1"/>
    </source>
</evidence>
<dbReference type="RefSeq" id="WP_144853027.1">
    <property type="nucleotide sequence ID" value="NZ_VNJI01000047.1"/>
</dbReference>
<evidence type="ECO:0008006" key="3">
    <source>
        <dbReference type="Google" id="ProtNLM"/>
    </source>
</evidence>
<proteinExistence type="predicted"/>
<organism evidence="1 2">
    <name type="scientific">Paenibacillus cremeus</name>
    <dbReference type="NCBI Taxonomy" id="2163881"/>
    <lineage>
        <taxon>Bacteria</taxon>
        <taxon>Bacillati</taxon>
        <taxon>Bacillota</taxon>
        <taxon>Bacilli</taxon>
        <taxon>Bacillales</taxon>
        <taxon>Paenibacillaceae</taxon>
        <taxon>Paenibacillus</taxon>
    </lineage>
</organism>
<evidence type="ECO:0000313" key="2">
    <source>
        <dbReference type="Proteomes" id="UP000317036"/>
    </source>
</evidence>
<accession>A0A559K410</accession>
<dbReference type="AlphaFoldDB" id="A0A559K410"/>
<protein>
    <recommendedName>
        <fullName evidence="3">DUF2564 family protein</fullName>
    </recommendedName>
</protein>
<dbReference type="OrthoDB" id="2624681at2"/>
<name>A0A559K410_9BACL</name>
<comment type="caution">
    <text evidence="1">The sequence shown here is derived from an EMBL/GenBank/DDBJ whole genome shotgun (WGS) entry which is preliminary data.</text>
</comment>
<reference evidence="1 2" key="1">
    <citation type="submission" date="2019-07" db="EMBL/GenBank/DDBJ databases">
        <authorList>
            <person name="Kim J."/>
        </authorList>
    </citation>
    <scope>NUCLEOTIDE SEQUENCE [LARGE SCALE GENOMIC DNA]</scope>
    <source>
        <strain evidence="1 2">JC52</strain>
    </source>
</reference>
<dbReference type="EMBL" id="VNJI01000047">
    <property type="protein sequence ID" value="TVY06861.1"/>
    <property type="molecule type" value="Genomic_DNA"/>
</dbReference>
<dbReference type="Proteomes" id="UP000317036">
    <property type="component" value="Unassembled WGS sequence"/>
</dbReference>
<sequence>MTQTNQHQMPSRHVIDNAEKAIQVAKDAEMAVRHAQIESNPHKLQAAMAELEAAQHAVAKAQSQMNAHWDDNRPHQELVQVQDDLNQAQQSLEITASNSMQPKQVR</sequence>
<gene>
    <name evidence="1" type="ORF">FPZ49_27075</name>
</gene>
<keyword evidence="2" id="KW-1185">Reference proteome</keyword>